<reference evidence="2 3" key="1">
    <citation type="journal article" date="2018" name="Nat. Ecol. Evol.">
        <title>Genomic signatures of mitonuclear coevolution across populations of Tigriopus californicus.</title>
        <authorList>
            <person name="Barreto F.S."/>
            <person name="Watson E.T."/>
            <person name="Lima T.G."/>
            <person name="Willett C.S."/>
            <person name="Edmands S."/>
            <person name="Li W."/>
            <person name="Burton R.S."/>
        </authorList>
    </citation>
    <scope>NUCLEOTIDE SEQUENCE [LARGE SCALE GENOMIC DNA]</scope>
    <source>
        <strain evidence="2 3">San Diego</strain>
    </source>
</reference>
<dbReference type="EMBL" id="VCGU01000459">
    <property type="protein sequence ID" value="TRY61420.1"/>
    <property type="molecule type" value="Genomic_DNA"/>
</dbReference>
<proteinExistence type="predicted"/>
<sequence>MEYSHGLIDPISPFTAGFTHAPSHAYPRAPKPGPRPYPAPGVATGGGVTGWSQRGGTASRAGLLHTGLSLIAAYDDLMRSAQHERQQLALTLKERDNELTAKDYKIQQARKMVEDERRGRLAAEQDRDAFAQQVVEANEWFAPPSNWKS</sequence>
<protein>
    <submittedName>
        <fullName evidence="2">Uncharacterized protein</fullName>
    </submittedName>
</protein>
<keyword evidence="3" id="KW-1185">Reference proteome</keyword>
<gene>
    <name evidence="2" type="ORF">TCAL_14993</name>
</gene>
<dbReference type="AlphaFoldDB" id="A0A553N7N9"/>
<evidence type="ECO:0000313" key="2">
    <source>
        <dbReference type="EMBL" id="TRY61420.1"/>
    </source>
</evidence>
<comment type="caution">
    <text evidence="2">The sequence shown here is derived from an EMBL/GenBank/DDBJ whole genome shotgun (WGS) entry which is preliminary data.</text>
</comment>
<feature type="compositionally biased region" description="Pro residues" evidence="1">
    <location>
        <begin position="29"/>
        <end position="39"/>
    </location>
</feature>
<accession>A0A553N7N9</accession>
<feature type="region of interest" description="Disordered" evidence="1">
    <location>
        <begin position="20"/>
        <end position="56"/>
    </location>
</feature>
<evidence type="ECO:0000313" key="3">
    <source>
        <dbReference type="Proteomes" id="UP000318571"/>
    </source>
</evidence>
<organism evidence="2 3">
    <name type="scientific">Tigriopus californicus</name>
    <name type="common">Marine copepod</name>
    <dbReference type="NCBI Taxonomy" id="6832"/>
    <lineage>
        <taxon>Eukaryota</taxon>
        <taxon>Metazoa</taxon>
        <taxon>Ecdysozoa</taxon>
        <taxon>Arthropoda</taxon>
        <taxon>Crustacea</taxon>
        <taxon>Multicrustacea</taxon>
        <taxon>Hexanauplia</taxon>
        <taxon>Copepoda</taxon>
        <taxon>Harpacticoida</taxon>
        <taxon>Harpacticidae</taxon>
        <taxon>Tigriopus</taxon>
    </lineage>
</organism>
<dbReference type="Proteomes" id="UP000318571">
    <property type="component" value="Chromosome 8"/>
</dbReference>
<name>A0A553N7N9_TIGCA</name>
<evidence type="ECO:0000256" key="1">
    <source>
        <dbReference type="SAM" id="MobiDB-lite"/>
    </source>
</evidence>